<dbReference type="Proteomes" id="UP000479190">
    <property type="component" value="Unassembled WGS sequence"/>
</dbReference>
<keyword evidence="2" id="KW-1185">Reference proteome</keyword>
<proteinExistence type="predicted"/>
<gene>
    <name evidence="1" type="ORF">TBRA_LOCUS10959</name>
</gene>
<dbReference type="EMBL" id="CADCXV010000944">
    <property type="protein sequence ID" value="CAB0039206.1"/>
    <property type="molecule type" value="Genomic_DNA"/>
</dbReference>
<name>A0A6H5IWC7_9HYME</name>
<reference evidence="1 2" key="1">
    <citation type="submission" date="2020-02" db="EMBL/GenBank/DDBJ databases">
        <authorList>
            <person name="Ferguson B K."/>
        </authorList>
    </citation>
    <scope>NUCLEOTIDE SEQUENCE [LARGE SCALE GENOMIC DNA]</scope>
</reference>
<organism evidence="1 2">
    <name type="scientific">Trichogramma brassicae</name>
    <dbReference type="NCBI Taxonomy" id="86971"/>
    <lineage>
        <taxon>Eukaryota</taxon>
        <taxon>Metazoa</taxon>
        <taxon>Ecdysozoa</taxon>
        <taxon>Arthropoda</taxon>
        <taxon>Hexapoda</taxon>
        <taxon>Insecta</taxon>
        <taxon>Pterygota</taxon>
        <taxon>Neoptera</taxon>
        <taxon>Endopterygota</taxon>
        <taxon>Hymenoptera</taxon>
        <taxon>Apocrita</taxon>
        <taxon>Proctotrupomorpha</taxon>
        <taxon>Chalcidoidea</taxon>
        <taxon>Trichogrammatidae</taxon>
        <taxon>Trichogramma</taxon>
    </lineage>
</organism>
<protein>
    <submittedName>
        <fullName evidence="1">Uncharacterized protein</fullName>
    </submittedName>
</protein>
<evidence type="ECO:0000313" key="2">
    <source>
        <dbReference type="Proteomes" id="UP000479190"/>
    </source>
</evidence>
<evidence type="ECO:0000313" key="1">
    <source>
        <dbReference type="EMBL" id="CAB0039206.1"/>
    </source>
</evidence>
<accession>A0A6H5IWC7</accession>
<dbReference type="AlphaFoldDB" id="A0A6H5IWC7"/>
<sequence>MYYNIPKARQDRREICDFCELRLKSTNATYGDKDKKNICWRIVSANDVGGRQKLFRTIWPVAQLRSHRFSRSFAEARILARDSFNAYFMKISRDSKIIIDQQKIDNIQYIQGGRFVEVISSKMLWTQLTQSPPTDRTRRKPIAETSRLISKTLDLTPATPILDIEQVKVIMKLSLENSGGWGRARVLDER</sequence>